<evidence type="ECO:0000256" key="1">
    <source>
        <dbReference type="ARBA" id="ARBA00001633"/>
    </source>
</evidence>
<dbReference type="InterPro" id="IPR011060">
    <property type="entry name" value="RibuloseP-bd_barrel"/>
</dbReference>
<evidence type="ECO:0000256" key="8">
    <source>
        <dbReference type="HAMAP-Rule" id="MF_00134"/>
    </source>
</evidence>
<protein>
    <recommendedName>
        <fullName evidence="8">Indole-3-glycerol phosphate synthase</fullName>
        <shortName evidence="8">IGPS</shortName>
        <ecNumber evidence="8">4.1.1.48</ecNumber>
    </recommendedName>
</protein>
<dbReference type="CDD" id="cd00331">
    <property type="entry name" value="IGPS"/>
    <property type="match status" value="1"/>
</dbReference>
<dbReference type="PANTHER" id="PTHR22854:SF2">
    <property type="entry name" value="INDOLE-3-GLYCEROL-PHOSPHATE SYNTHASE"/>
    <property type="match status" value="1"/>
</dbReference>
<keyword evidence="10" id="KW-0413">Isomerase</keyword>
<dbReference type="InterPro" id="IPR001468">
    <property type="entry name" value="Indole-3-GlycerolPSynthase_CS"/>
</dbReference>
<dbReference type="RefSeq" id="WP_338348436.1">
    <property type="nucleotide sequence ID" value="NZ_CAUZLV010000003.1"/>
</dbReference>
<evidence type="ECO:0000313" key="10">
    <source>
        <dbReference type="EMBL" id="CAK1231009.1"/>
    </source>
</evidence>
<gene>
    <name evidence="8" type="primary">trpC</name>
    <name evidence="10" type="ORF">R55214_HHFBAMCI_00357</name>
</gene>
<dbReference type="InterPro" id="IPR045186">
    <property type="entry name" value="Indole-3-glycerol_P_synth"/>
</dbReference>
<dbReference type="Gene3D" id="3.20.20.70">
    <property type="entry name" value="Aldolase class I"/>
    <property type="match status" value="1"/>
</dbReference>
<evidence type="ECO:0000256" key="2">
    <source>
        <dbReference type="ARBA" id="ARBA00004696"/>
    </source>
</evidence>
<dbReference type="HAMAP" id="MF_00134_B">
    <property type="entry name" value="IGPS_B"/>
    <property type="match status" value="1"/>
</dbReference>
<dbReference type="PANTHER" id="PTHR22854">
    <property type="entry name" value="TRYPTOPHAN BIOSYNTHESIS PROTEIN"/>
    <property type="match status" value="1"/>
</dbReference>
<evidence type="ECO:0000256" key="4">
    <source>
        <dbReference type="ARBA" id="ARBA00022793"/>
    </source>
</evidence>
<dbReference type="Proteomes" id="UP001314166">
    <property type="component" value="Unassembled WGS sequence"/>
</dbReference>
<keyword evidence="3 8" id="KW-0028">Amino-acid biosynthesis</keyword>
<dbReference type="NCBIfam" id="NF001377">
    <property type="entry name" value="PRK00278.2-4"/>
    <property type="match status" value="1"/>
</dbReference>
<dbReference type="EC" id="4.1.1.48" evidence="8"/>
<dbReference type="InterPro" id="IPR013785">
    <property type="entry name" value="Aldolase_TIM"/>
</dbReference>
<proteinExistence type="inferred from homology"/>
<evidence type="ECO:0000256" key="6">
    <source>
        <dbReference type="ARBA" id="ARBA00023141"/>
    </source>
</evidence>
<dbReference type="InterPro" id="IPR013798">
    <property type="entry name" value="Indole-3-glycerol_P_synth_dom"/>
</dbReference>
<evidence type="ECO:0000256" key="3">
    <source>
        <dbReference type="ARBA" id="ARBA00022605"/>
    </source>
</evidence>
<evidence type="ECO:0000259" key="9">
    <source>
        <dbReference type="Pfam" id="PF00218"/>
    </source>
</evidence>
<evidence type="ECO:0000256" key="7">
    <source>
        <dbReference type="ARBA" id="ARBA00023239"/>
    </source>
</evidence>
<dbReference type="SUPFAM" id="SSF51366">
    <property type="entry name" value="Ribulose-phoshate binding barrel"/>
    <property type="match status" value="1"/>
</dbReference>
<keyword evidence="4 8" id="KW-0210">Decarboxylase</keyword>
<keyword evidence="11" id="KW-1185">Reference proteome</keyword>
<accession>A0ABM9MPT4</accession>
<dbReference type="Pfam" id="PF00218">
    <property type="entry name" value="IGPS"/>
    <property type="match status" value="1"/>
</dbReference>
<comment type="catalytic activity">
    <reaction evidence="1 8">
        <text>1-(2-carboxyphenylamino)-1-deoxy-D-ribulose 5-phosphate + H(+) = (1S,2R)-1-C-(indol-3-yl)glycerol 3-phosphate + CO2 + H2O</text>
        <dbReference type="Rhea" id="RHEA:23476"/>
        <dbReference type="ChEBI" id="CHEBI:15377"/>
        <dbReference type="ChEBI" id="CHEBI:15378"/>
        <dbReference type="ChEBI" id="CHEBI:16526"/>
        <dbReference type="ChEBI" id="CHEBI:58613"/>
        <dbReference type="ChEBI" id="CHEBI:58866"/>
        <dbReference type="EC" id="4.1.1.48"/>
    </reaction>
</comment>
<dbReference type="PROSITE" id="PS00614">
    <property type="entry name" value="IGPS"/>
    <property type="match status" value="1"/>
</dbReference>
<comment type="similarity">
    <text evidence="8">Belongs to the TrpC family.</text>
</comment>
<dbReference type="GO" id="GO:0004640">
    <property type="term" value="F:phosphoribosylanthranilate isomerase activity"/>
    <property type="evidence" value="ECO:0007669"/>
    <property type="project" value="UniProtKB-EC"/>
</dbReference>
<sequence length="265" mass="28498">MILDDLVAAAKRRLVKEKEAVPVADLKAQAEALPVADPQDVYDRFLAPGIHVIAEVKKASPSKGLIATDFPYQEIAQTYDQAGATAISVLTEPDYFLGKLDYLAEIAPAMTSPVLRKDFVIDPYMIYQAKVAGASIILLIVAILSPEDLQAYLNLAESLGLAVLVEAHDEDEISQALAVGAKMIGVNNRNLKDFTVSFDNSQRLFDLVPDSVAFIAESGVKKPSDIVHLQSLGINGVLIGEALMKAADPKAFIEAGLGERAHDQD</sequence>
<evidence type="ECO:0000256" key="5">
    <source>
        <dbReference type="ARBA" id="ARBA00022822"/>
    </source>
</evidence>
<evidence type="ECO:0000313" key="11">
    <source>
        <dbReference type="Proteomes" id="UP001314166"/>
    </source>
</evidence>
<keyword evidence="6 8" id="KW-0057">Aromatic amino acid biosynthesis</keyword>
<dbReference type="GO" id="GO:0004425">
    <property type="term" value="F:indole-3-glycerol-phosphate synthase activity"/>
    <property type="evidence" value="ECO:0007669"/>
    <property type="project" value="UniProtKB-EC"/>
</dbReference>
<feature type="domain" description="Indole-3-glycerol phosphate synthase" evidence="9">
    <location>
        <begin position="4"/>
        <end position="254"/>
    </location>
</feature>
<organism evidence="10 11">
    <name type="scientific">Fructobacillus evanidus</name>
    <dbReference type="NCBI Taxonomy" id="3064281"/>
    <lineage>
        <taxon>Bacteria</taxon>
        <taxon>Bacillati</taxon>
        <taxon>Bacillota</taxon>
        <taxon>Bacilli</taxon>
        <taxon>Lactobacillales</taxon>
        <taxon>Lactobacillaceae</taxon>
        <taxon>Fructobacillus</taxon>
    </lineage>
</organism>
<reference evidence="10 11" key="1">
    <citation type="submission" date="2023-10" db="EMBL/GenBank/DDBJ databases">
        <authorList>
            <person name="Botero Cardona J."/>
        </authorList>
    </citation>
    <scope>NUCLEOTIDE SEQUENCE [LARGE SCALE GENOMIC DNA]</scope>
    <source>
        <strain evidence="10 11">R-55214</strain>
    </source>
</reference>
<dbReference type="EMBL" id="CAUZMB010000002">
    <property type="protein sequence ID" value="CAK1231009.1"/>
    <property type="molecule type" value="Genomic_DNA"/>
</dbReference>
<keyword evidence="7 8" id="KW-0456">Lyase</keyword>
<name>A0ABM9MPT4_9LACO</name>
<comment type="caution">
    <text evidence="10">The sequence shown here is derived from an EMBL/GenBank/DDBJ whole genome shotgun (WGS) entry which is preliminary data.</text>
</comment>
<comment type="pathway">
    <text evidence="2 8">Amino-acid biosynthesis; L-tryptophan biosynthesis; L-tryptophan from chorismate: step 4/5.</text>
</comment>
<keyword evidence="5 8" id="KW-0822">Tryptophan biosynthesis</keyword>